<dbReference type="SUPFAM" id="SSF47473">
    <property type="entry name" value="EF-hand"/>
    <property type="match status" value="1"/>
</dbReference>
<gene>
    <name evidence="3" type="ORF">FHR21_002220</name>
</gene>
<evidence type="ECO:0000259" key="2">
    <source>
        <dbReference type="PROSITE" id="PS50222"/>
    </source>
</evidence>
<name>A0A7W9ESE9_9SPHN</name>
<dbReference type="Proteomes" id="UP000537161">
    <property type="component" value="Unassembled WGS sequence"/>
</dbReference>
<protein>
    <recommendedName>
        <fullName evidence="2">EF-hand domain-containing protein</fullName>
    </recommendedName>
</protein>
<proteinExistence type="predicted"/>
<dbReference type="GO" id="GO:0005509">
    <property type="term" value="F:calcium ion binding"/>
    <property type="evidence" value="ECO:0007669"/>
    <property type="project" value="InterPro"/>
</dbReference>
<keyword evidence="4" id="KW-1185">Reference proteome</keyword>
<dbReference type="InterPro" id="IPR002048">
    <property type="entry name" value="EF_hand_dom"/>
</dbReference>
<sequence length="155" mass="16881">MAVSRFLAGGFATALLLTGGVFLWKGHSQVAEQRALPAPPPKLPAIPVAGPNAPKRGAAPPELPAAKQETREERRFNRYDRDRNERISRVEMMATRSAAFRKLDANGDNLLSFEEWAVATSDRFAGADADKSGDLTRTEFATTAPKRKPKPTCSC</sequence>
<feature type="region of interest" description="Disordered" evidence="1">
    <location>
        <begin position="36"/>
        <end position="72"/>
    </location>
</feature>
<dbReference type="Pfam" id="PF13202">
    <property type="entry name" value="EF-hand_5"/>
    <property type="match status" value="1"/>
</dbReference>
<evidence type="ECO:0000313" key="4">
    <source>
        <dbReference type="Proteomes" id="UP000537161"/>
    </source>
</evidence>
<dbReference type="InterPro" id="IPR011992">
    <property type="entry name" value="EF-hand-dom_pair"/>
</dbReference>
<dbReference type="RefSeq" id="WP_184098150.1">
    <property type="nucleotide sequence ID" value="NZ_JACIJH010000006.1"/>
</dbReference>
<feature type="region of interest" description="Disordered" evidence="1">
    <location>
        <begin position="127"/>
        <end position="155"/>
    </location>
</feature>
<organism evidence="3 4">
    <name type="scientific">Sphingopyxis panaciterrulae</name>
    <dbReference type="NCBI Taxonomy" id="462372"/>
    <lineage>
        <taxon>Bacteria</taxon>
        <taxon>Pseudomonadati</taxon>
        <taxon>Pseudomonadota</taxon>
        <taxon>Alphaproteobacteria</taxon>
        <taxon>Sphingomonadales</taxon>
        <taxon>Sphingomonadaceae</taxon>
        <taxon>Sphingopyxis</taxon>
    </lineage>
</organism>
<dbReference type="PROSITE" id="PS50222">
    <property type="entry name" value="EF_HAND_2"/>
    <property type="match status" value="1"/>
</dbReference>
<reference evidence="3 4" key="1">
    <citation type="submission" date="2020-08" db="EMBL/GenBank/DDBJ databases">
        <title>Genomic Encyclopedia of Type Strains, Phase IV (KMG-IV): sequencing the most valuable type-strain genomes for metagenomic binning, comparative biology and taxonomic classification.</title>
        <authorList>
            <person name="Goeker M."/>
        </authorList>
    </citation>
    <scope>NUCLEOTIDE SEQUENCE [LARGE SCALE GENOMIC DNA]</scope>
    <source>
        <strain evidence="3 4">DSM 27163</strain>
    </source>
</reference>
<dbReference type="InterPro" id="IPR018247">
    <property type="entry name" value="EF_Hand_1_Ca_BS"/>
</dbReference>
<dbReference type="PROSITE" id="PS00018">
    <property type="entry name" value="EF_HAND_1"/>
    <property type="match status" value="2"/>
</dbReference>
<evidence type="ECO:0000256" key="1">
    <source>
        <dbReference type="SAM" id="MobiDB-lite"/>
    </source>
</evidence>
<dbReference type="AlphaFoldDB" id="A0A7W9ESE9"/>
<feature type="domain" description="EF-hand" evidence="2">
    <location>
        <begin position="91"/>
        <end position="126"/>
    </location>
</feature>
<dbReference type="Gene3D" id="1.10.238.10">
    <property type="entry name" value="EF-hand"/>
    <property type="match status" value="1"/>
</dbReference>
<accession>A0A7W9ESE9</accession>
<evidence type="ECO:0000313" key="3">
    <source>
        <dbReference type="EMBL" id="MBB5706861.1"/>
    </source>
</evidence>
<dbReference type="EMBL" id="JACIJH010000006">
    <property type="protein sequence ID" value="MBB5706861.1"/>
    <property type="molecule type" value="Genomic_DNA"/>
</dbReference>
<comment type="caution">
    <text evidence="3">The sequence shown here is derived from an EMBL/GenBank/DDBJ whole genome shotgun (WGS) entry which is preliminary data.</text>
</comment>
<feature type="compositionally biased region" description="Basic residues" evidence="1">
    <location>
        <begin position="145"/>
        <end position="155"/>
    </location>
</feature>
<feature type="compositionally biased region" description="Basic and acidic residues" evidence="1">
    <location>
        <begin position="128"/>
        <end position="137"/>
    </location>
</feature>